<evidence type="ECO:0000313" key="2">
    <source>
        <dbReference type="EMBL" id="GIJ64240.1"/>
    </source>
</evidence>
<sequence length="534" mass="55065">MLAAGVAAALVIGIAVVFLRPADHPGVDAESAVTWLLSTERGSIGRTNALARGPVATTSVVPLSATGTATTVRRGSHVVVDDAGSDRATVLDVRTLRAVPITLAQRHLDTVDGQAVLIDRERKLVSWLDATGVPTSTVQLPDAPAERWVVARSALWLPLPRTGAVARVDRSGVTTIGRAFTPGGAPVLAALPDGIALTDPAAGTVVTLRGAGPDRRAVPARTSAEVSSLLVPPAGGYAVLVHGGSYTVVGLDSGRPAEERPLGPAGHRFGAAVVAGDRLFVADDTAGTVVVAPVASGAPAVVDVAGRGAALEVFAVGSRVWVNDPAGPDAVVFHEGATRHLVKYLRQTSAPPPSPPPSTSPPPSPPRSASPPTSPPPSRGPTSSRSSTTRTSEGGGGGGRRTPPPPTASPKRRETAQITSPRAGAGVSRCQPAGGTADIAPTSTLLLAHRRTSPKDNTYYLHYVDGTRKGGVKRTWNTVKFLGTAEDQYYDLILIIIDVDVARSLFRGREWITATSLPGIRADTVKVHQTSIDC</sequence>
<dbReference type="AlphaFoldDB" id="A0A8J4E6M3"/>
<keyword evidence="3" id="KW-1185">Reference proteome</keyword>
<name>A0A8J4E6M3_9ACTN</name>
<dbReference type="RefSeq" id="WP_204012389.1">
    <property type="nucleotide sequence ID" value="NZ_BOPG01000112.1"/>
</dbReference>
<reference evidence="2" key="1">
    <citation type="submission" date="2021-01" db="EMBL/GenBank/DDBJ databases">
        <title>Whole genome shotgun sequence of Virgisporangium aurantiacum NBRC 16421.</title>
        <authorList>
            <person name="Komaki H."/>
            <person name="Tamura T."/>
        </authorList>
    </citation>
    <scope>NUCLEOTIDE SEQUENCE</scope>
    <source>
        <strain evidence="2">NBRC 16421</strain>
    </source>
</reference>
<protein>
    <submittedName>
        <fullName evidence="2">Uncharacterized protein</fullName>
    </submittedName>
</protein>
<proteinExistence type="predicted"/>
<feature type="compositionally biased region" description="Low complexity" evidence="1">
    <location>
        <begin position="380"/>
        <end position="392"/>
    </location>
</feature>
<gene>
    <name evidence="2" type="ORF">Vau01_117560</name>
</gene>
<evidence type="ECO:0000256" key="1">
    <source>
        <dbReference type="SAM" id="MobiDB-lite"/>
    </source>
</evidence>
<feature type="compositionally biased region" description="Pro residues" evidence="1">
    <location>
        <begin position="350"/>
        <end position="379"/>
    </location>
</feature>
<feature type="region of interest" description="Disordered" evidence="1">
    <location>
        <begin position="347"/>
        <end position="438"/>
    </location>
</feature>
<organism evidence="2 3">
    <name type="scientific">Virgisporangium aurantiacum</name>
    <dbReference type="NCBI Taxonomy" id="175570"/>
    <lineage>
        <taxon>Bacteria</taxon>
        <taxon>Bacillati</taxon>
        <taxon>Actinomycetota</taxon>
        <taxon>Actinomycetes</taxon>
        <taxon>Micromonosporales</taxon>
        <taxon>Micromonosporaceae</taxon>
        <taxon>Virgisporangium</taxon>
    </lineage>
</organism>
<dbReference type="Proteomes" id="UP000612585">
    <property type="component" value="Unassembled WGS sequence"/>
</dbReference>
<comment type="caution">
    <text evidence="2">The sequence shown here is derived from an EMBL/GenBank/DDBJ whole genome shotgun (WGS) entry which is preliminary data.</text>
</comment>
<dbReference type="SUPFAM" id="SSF63825">
    <property type="entry name" value="YWTD domain"/>
    <property type="match status" value="1"/>
</dbReference>
<evidence type="ECO:0000313" key="3">
    <source>
        <dbReference type="Proteomes" id="UP000612585"/>
    </source>
</evidence>
<accession>A0A8J4E6M3</accession>
<dbReference type="EMBL" id="BOPG01000112">
    <property type="protein sequence ID" value="GIJ64240.1"/>
    <property type="molecule type" value="Genomic_DNA"/>
</dbReference>